<dbReference type="Proteomes" id="UP000297454">
    <property type="component" value="Unassembled WGS sequence"/>
</dbReference>
<dbReference type="Pfam" id="PF14397">
    <property type="entry name" value="ATPgrasp_ST"/>
    <property type="match status" value="1"/>
</dbReference>
<dbReference type="RefSeq" id="WP_134711553.1">
    <property type="nucleotide sequence ID" value="NZ_CP119081.1"/>
</dbReference>
<name>A0A4R9C4J7_9FIRM</name>
<dbReference type="Gene3D" id="3.30.470.20">
    <property type="entry name" value="ATP-grasp fold, B domain"/>
    <property type="match status" value="1"/>
</dbReference>
<dbReference type="EMBL" id="SCFR01000003">
    <property type="protein sequence ID" value="TFF67331.1"/>
    <property type="molecule type" value="Genomic_DNA"/>
</dbReference>
<accession>A0A4R9C4J7</accession>
<keyword evidence="3" id="KW-1185">Reference proteome</keyword>
<gene>
    <name evidence="2" type="ORF">EQF91_01530</name>
</gene>
<organism evidence="2 3">
    <name type="scientific">Helcococcus ovis</name>
    <dbReference type="NCBI Taxonomy" id="72026"/>
    <lineage>
        <taxon>Bacteria</taxon>
        <taxon>Bacillati</taxon>
        <taxon>Bacillota</taxon>
        <taxon>Tissierellia</taxon>
        <taxon>Tissierellales</taxon>
        <taxon>Peptoniphilaceae</taxon>
        <taxon>Helcococcus</taxon>
    </lineage>
</organism>
<evidence type="ECO:0000313" key="2">
    <source>
        <dbReference type="EMBL" id="TFF67331.1"/>
    </source>
</evidence>
<evidence type="ECO:0000313" key="3">
    <source>
        <dbReference type="Proteomes" id="UP000297454"/>
    </source>
</evidence>
<protein>
    <recommendedName>
        <fullName evidence="1">Alpha-L-glutamate ligase-related protein ATP-grasp domain-containing protein</fullName>
    </recommendedName>
</protein>
<proteinExistence type="predicted"/>
<reference evidence="2 3" key="1">
    <citation type="submission" date="2019-01" db="EMBL/GenBank/DDBJ databases">
        <title>Draft Genome Sequences of Helcococcus ovis Strains Isolated from the Uterus and Vagina of Dairy Cows with Metritis.</title>
        <authorList>
            <person name="Cunha F."/>
            <person name="Jeon S.J."/>
            <person name="Kutzer P."/>
            <person name="Galvao K.N."/>
        </authorList>
    </citation>
    <scope>NUCLEOTIDE SEQUENCE [LARGE SCALE GENOMIC DNA]</scope>
    <source>
        <strain evidence="2 3">KG-37</strain>
    </source>
</reference>
<dbReference type="InterPro" id="IPR039523">
    <property type="entry name" value="RimK-rel_E_lig_ATP-grasp"/>
</dbReference>
<evidence type="ECO:0000259" key="1">
    <source>
        <dbReference type="Pfam" id="PF14397"/>
    </source>
</evidence>
<dbReference type="AlphaFoldDB" id="A0A4R9C4J7"/>
<dbReference type="OrthoDB" id="8736147at2"/>
<feature type="domain" description="Alpha-L-glutamate ligase-related protein ATP-grasp" evidence="1">
    <location>
        <begin position="162"/>
        <end position="310"/>
    </location>
</feature>
<comment type="caution">
    <text evidence="2">The sequence shown here is derived from an EMBL/GenBank/DDBJ whole genome shotgun (WGS) entry which is preliminary data.</text>
</comment>
<sequence>MIKKILNSNWKGILTVLNDMSKRSKRLRIDIFVDMYKMYKKYGYTWLNYYTYNFDRVKNLEIRRTFLSQYGDNSKIYREFIKKENIKYLKDKMQFNKKFTEFLGREIINLEDSNLDEFKSFIQRNPIFFAKDPVLMGGKGVERVVYSENDSVDKLYERLLSDGKIILEQSVIQHPEMKKLSLNSLNTVRIGTAIDKDGNISILYNVLRVSGNDSYLDNASQGGYWTLLNENGVIDKPLYRDLPKEDIIEINPITKFNYIGFKIPYFEKVKDLAVQAASICKDLKYVGWDIAITEKGPILIEGNDFPTTELYQAHVHMKDGKGKVKLFEEKLGIKLR</sequence>
<dbReference type="SUPFAM" id="SSF56059">
    <property type="entry name" value="Glutathione synthetase ATP-binding domain-like"/>
    <property type="match status" value="1"/>
</dbReference>
<dbReference type="GeneID" id="97031464"/>